<keyword evidence="1" id="KW-0805">Transcription regulation</keyword>
<keyword evidence="2 4" id="KW-0238">DNA-binding</keyword>
<evidence type="ECO:0000313" key="6">
    <source>
        <dbReference type="EMBL" id="GAA0248047.1"/>
    </source>
</evidence>
<sequence>MTTSSWQVERRDRILRAARESLQEQEYETIQMRDVAQRAGVALGTLYRCFSSKEHLYAAVVTDWGSRSAVAAHGESPETRVRARVHGVITAYERQPQFYRAHVTLQSSADPNARELLTEFARDARDALAAEVAVLGPAPADDAATMLWALITSRLTHAIYRGGDVEEIHRIADRFVDLLVPRLRNEQAEEG</sequence>
<feature type="domain" description="HTH tetR-type" evidence="5">
    <location>
        <begin position="8"/>
        <end position="68"/>
    </location>
</feature>
<evidence type="ECO:0000259" key="5">
    <source>
        <dbReference type="PROSITE" id="PS50977"/>
    </source>
</evidence>
<evidence type="ECO:0000256" key="3">
    <source>
        <dbReference type="ARBA" id="ARBA00023163"/>
    </source>
</evidence>
<comment type="caution">
    <text evidence="6">The sequence shown here is derived from an EMBL/GenBank/DDBJ whole genome shotgun (WGS) entry which is preliminary data.</text>
</comment>
<keyword evidence="3" id="KW-0804">Transcription</keyword>
<gene>
    <name evidence="6" type="ORF">GCM10009539_36660</name>
</gene>
<evidence type="ECO:0000256" key="4">
    <source>
        <dbReference type="PROSITE-ProRule" id="PRU00335"/>
    </source>
</evidence>
<dbReference type="PROSITE" id="PS50977">
    <property type="entry name" value="HTH_TETR_2"/>
    <property type="match status" value="1"/>
</dbReference>
<name>A0ABN0UEQ4_9ACTN</name>
<dbReference type="EMBL" id="BAAAGX010000014">
    <property type="protein sequence ID" value="GAA0248047.1"/>
    <property type="molecule type" value="Genomic_DNA"/>
</dbReference>
<dbReference type="SUPFAM" id="SSF48498">
    <property type="entry name" value="Tetracyclin repressor-like, C-terminal domain"/>
    <property type="match status" value="1"/>
</dbReference>
<proteinExistence type="predicted"/>
<dbReference type="PRINTS" id="PR00455">
    <property type="entry name" value="HTHTETR"/>
</dbReference>
<dbReference type="InterPro" id="IPR036271">
    <property type="entry name" value="Tet_transcr_reg_TetR-rel_C_sf"/>
</dbReference>
<keyword evidence="7" id="KW-1185">Reference proteome</keyword>
<dbReference type="InterPro" id="IPR001647">
    <property type="entry name" value="HTH_TetR"/>
</dbReference>
<dbReference type="PANTHER" id="PTHR30055">
    <property type="entry name" value="HTH-TYPE TRANSCRIPTIONAL REGULATOR RUTR"/>
    <property type="match status" value="1"/>
</dbReference>
<dbReference type="InterPro" id="IPR050109">
    <property type="entry name" value="HTH-type_TetR-like_transc_reg"/>
</dbReference>
<evidence type="ECO:0000256" key="2">
    <source>
        <dbReference type="ARBA" id="ARBA00023125"/>
    </source>
</evidence>
<accession>A0ABN0UEQ4</accession>
<dbReference type="Pfam" id="PF00440">
    <property type="entry name" value="TetR_N"/>
    <property type="match status" value="1"/>
</dbReference>
<protein>
    <submittedName>
        <fullName evidence="6">TetR/AcrR family transcriptional regulator</fullName>
    </submittedName>
</protein>
<dbReference type="InterPro" id="IPR009057">
    <property type="entry name" value="Homeodomain-like_sf"/>
</dbReference>
<evidence type="ECO:0000313" key="7">
    <source>
        <dbReference type="Proteomes" id="UP001500967"/>
    </source>
</evidence>
<organism evidence="6 7">
    <name type="scientific">Cryptosporangium japonicum</name>
    <dbReference type="NCBI Taxonomy" id="80872"/>
    <lineage>
        <taxon>Bacteria</taxon>
        <taxon>Bacillati</taxon>
        <taxon>Actinomycetota</taxon>
        <taxon>Actinomycetes</taxon>
        <taxon>Cryptosporangiales</taxon>
        <taxon>Cryptosporangiaceae</taxon>
        <taxon>Cryptosporangium</taxon>
    </lineage>
</organism>
<dbReference type="Gene3D" id="1.10.357.10">
    <property type="entry name" value="Tetracycline Repressor, domain 2"/>
    <property type="match status" value="1"/>
</dbReference>
<evidence type="ECO:0000256" key="1">
    <source>
        <dbReference type="ARBA" id="ARBA00023015"/>
    </source>
</evidence>
<dbReference type="Proteomes" id="UP001500967">
    <property type="component" value="Unassembled WGS sequence"/>
</dbReference>
<dbReference type="SUPFAM" id="SSF46689">
    <property type="entry name" value="Homeodomain-like"/>
    <property type="match status" value="1"/>
</dbReference>
<feature type="DNA-binding region" description="H-T-H motif" evidence="4">
    <location>
        <begin position="31"/>
        <end position="50"/>
    </location>
</feature>
<dbReference type="RefSeq" id="WP_344650039.1">
    <property type="nucleotide sequence ID" value="NZ_BAAAGX010000014.1"/>
</dbReference>
<dbReference type="PANTHER" id="PTHR30055:SF234">
    <property type="entry name" value="HTH-TYPE TRANSCRIPTIONAL REGULATOR BETI"/>
    <property type="match status" value="1"/>
</dbReference>
<reference evidence="6 7" key="1">
    <citation type="journal article" date="2019" name="Int. J. Syst. Evol. Microbiol.">
        <title>The Global Catalogue of Microorganisms (GCM) 10K type strain sequencing project: providing services to taxonomists for standard genome sequencing and annotation.</title>
        <authorList>
            <consortium name="The Broad Institute Genomics Platform"/>
            <consortium name="The Broad Institute Genome Sequencing Center for Infectious Disease"/>
            <person name="Wu L."/>
            <person name="Ma J."/>
        </authorList>
    </citation>
    <scope>NUCLEOTIDE SEQUENCE [LARGE SCALE GENOMIC DNA]</scope>
    <source>
        <strain evidence="6 7">JCM 10425</strain>
    </source>
</reference>